<sequence>NPPPPSPFLYPHVLSLSIPHPPLQNYLGIQSRCELILYADAGEGNASYLSGVDQQQQRTRLCEWGHKGRTDKADEEIHRS</sequence>
<dbReference type="HOGENOM" id="CLU_2596429_0_0_1"/>
<dbReference type="EMBL" id="KN818279">
    <property type="protein sequence ID" value="KIL61819.1"/>
    <property type="molecule type" value="Genomic_DNA"/>
</dbReference>
<gene>
    <name evidence="1" type="ORF">M378DRAFT_166462</name>
</gene>
<keyword evidence="2" id="KW-1185">Reference proteome</keyword>
<dbReference type="Proteomes" id="UP000054549">
    <property type="component" value="Unassembled WGS sequence"/>
</dbReference>
<organism evidence="1 2">
    <name type="scientific">Amanita muscaria (strain Koide BX008)</name>
    <dbReference type="NCBI Taxonomy" id="946122"/>
    <lineage>
        <taxon>Eukaryota</taxon>
        <taxon>Fungi</taxon>
        <taxon>Dikarya</taxon>
        <taxon>Basidiomycota</taxon>
        <taxon>Agaricomycotina</taxon>
        <taxon>Agaricomycetes</taxon>
        <taxon>Agaricomycetidae</taxon>
        <taxon>Agaricales</taxon>
        <taxon>Pluteineae</taxon>
        <taxon>Amanitaceae</taxon>
        <taxon>Amanita</taxon>
    </lineage>
</organism>
<proteinExistence type="predicted"/>
<feature type="non-terminal residue" evidence="1">
    <location>
        <position position="1"/>
    </location>
</feature>
<protein>
    <submittedName>
        <fullName evidence="1">Uncharacterized protein</fullName>
    </submittedName>
</protein>
<reference evidence="1 2" key="1">
    <citation type="submission" date="2014-04" db="EMBL/GenBank/DDBJ databases">
        <title>Evolutionary Origins and Diversification of the Mycorrhizal Mutualists.</title>
        <authorList>
            <consortium name="DOE Joint Genome Institute"/>
            <consortium name="Mycorrhizal Genomics Consortium"/>
            <person name="Kohler A."/>
            <person name="Kuo A."/>
            <person name="Nagy L.G."/>
            <person name="Floudas D."/>
            <person name="Copeland A."/>
            <person name="Barry K.W."/>
            <person name="Cichocki N."/>
            <person name="Veneault-Fourrey C."/>
            <person name="LaButti K."/>
            <person name="Lindquist E.A."/>
            <person name="Lipzen A."/>
            <person name="Lundell T."/>
            <person name="Morin E."/>
            <person name="Murat C."/>
            <person name="Riley R."/>
            <person name="Ohm R."/>
            <person name="Sun H."/>
            <person name="Tunlid A."/>
            <person name="Henrissat B."/>
            <person name="Grigoriev I.V."/>
            <person name="Hibbett D.S."/>
            <person name="Martin F."/>
        </authorList>
    </citation>
    <scope>NUCLEOTIDE SEQUENCE [LARGE SCALE GENOMIC DNA]</scope>
    <source>
        <strain evidence="1 2">Koide BX008</strain>
    </source>
</reference>
<name>A0A0C2T5G6_AMAMK</name>
<evidence type="ECO:0000313" key="1">
    <source>
        <dbReference type="EMBL" id="KIL61819.1"/>
    </source>
</evidence>
<dbReference type="InParanoid" id="A0A0C2T5G6"/>
<dbReference type="AlphaFoldDB" id="A0A0C2T5G6"/>
<accession>A0A0C2T5G6</accession>
<evidence type="ECO:0000313" key="2">
    <source>
        <dbReference type="Proteomes" id="UP000054549"/>
    </source>
</evidence>